<protein>
    <submittedName>
        <fullName evidence="2">Uncharacterized protein</fullName>
    </submittedName>
</protein>
<keyword evidence="3" id="KW-1185">Reference proteome</keyword>
<feature type="chain" id="PRO_5040127151" evidence="1">
    <location>
        <begin position="25"/>
        <end position="210"/>
    </location>
</feature>
<dbReference type="EMBL" id="CAICTM010000113">
    <property type="protein sequence ID" value="CAB9501662.1"/>
    <property type="molecule type" value="Genomic_DNA"/>
</dbReference>
<proteinExistence type="predicted"/>
<feature type="signal peptide" evidence="1">
    <location>
        <begin position="1"/>
        <end position="24"/>
    </location>
</feature>
<evidence type="ECO:0000256" key="1">
    <source>
        <dbReference type="SAM" id="SignalP"/>
    </source>
</evidence>
<comment type="caution">
    <text evidence="2">The sequence shown here is derived from an EMBL/GenBank/DDBJ whole genome shotgun (WGS) entry which is preliminary data.</text>
</comment>
<organism evidence="2 3">
    <name type="scientific">Seminavis robusta</name>
    <dbReference type="NCBI Taxonomy" id="568900"/>
    <lineage>
        <taxon>Eukaryota</taxon>
        <taxon>Sar</taxon>
        <taxon>Stramenopiles</taxon>
        <taxon>Ochrophyta</taxon>
        <taxon>Bacillariophyta</taxon>
        <taxon>Bacillariophyceae</taxon>
        <taxon>Bacillariophycidae</taxon>
        <taxon>Naviculales</taxon>
        <taxon>Naviculaceae</taxon>
        <taxon>Seminavis</taxon>
    </lineage>
</organism>
<gene>
    <name evidence="2" type="ORF">SEMRO_114_G056550.1</name>
</gene>
<dbReference type="AlphaFoldDB" id="A0A9N8DE96"/>
<dbReference type="Proteomes" id="UP001153069">
    <property type="component" value="Unassembled WGS sequence"/>
</dbReference>
<evidence type="ECO:0000313" key="2">
    <source>
        <dbReference type="EMBL" id="CAB9501662.1"/>
    </source>
</evidence>
<evidence type="ECO:0000313" key="3">
    <source>
        <dbReference type="Proteomes" id="UP001153069"/>
    </source>
</evidence>
<reference evidence="2" key="1">
    <citation type="submission" date="2020-06" db="EMBL/GenBank/DDBJ databases">
        <authorList>
            <consortium name="Plant Systems Biology data submission"/>
        </authorList>
    </citation>
    <scope>NUCLEOTIDE SEQUENCE</scope>
    <source>
        <strain evidence="2">D6</strain>
    </source>
</reference>
<keyword evidence="1" id="KW-0732">Signal</keyword>
<sequence length="210" mass="22542">MKLIWNLFVSALIVLVGAIQGSLAHDRNVAKIGAKLRAARRMLSVEDGPVAFDSVEAEAAESNSSCITKEVLLFGENLYTEATYFNSFGEGIPQPLDQEVFNLPLYDAAAYLENSTVVEIGSIQEQVLYVPPSTTDIASLQCLGRSVWTFADGQLSDSYTCINPTDGVMITGGTGSYACANGYADLVDLTADYFEGGGYIVWKLVYCGGC</sequence>
<name>A0A9N8DE96_9STRA</name>
<accession>A0A9N8DE96</accession>